<dbReference type="InterPro" id="IPR028082">
    <property type="entry name" value="Peripla_BP_I"/>
</dbReference>
<comment type="similarity">
    <text evidence="1">Belongs to the leucine-binding protein family.</text>
</comment>
<keyword evidence="3" id="KW-0732">Signal</keyword>
<proteinExistence type="inferred from homology"/>
<dbReference type="PANTHER" id="PTHR30483:SF6">
    <property type="entry name" value="PERIPLASMIC BINDING PROTEIN OF ABC TRANSPORTER FOR NATURAL AMINO ACIDS"/>
    <property type="match status" value="1"/>
</dbReference>
<reference evidence="7" key="1">
    <citation type="journal article" date="2019" name="Int. J. Syst. Evol. Microbiol.">
        <title>The Global Catalogue of Microorganisms (GCM) 10K type strain sequencing project: providing services to taxonomists for standard genome sequencing and annotation.</title>
        <authorList>
            <consortium name="The Broad Institute Genomics Platform"/>
            <consortium name="The Broad Institute Genome Sequencing Center for Infectious Disease"/>
            <person name="Wu L."/>
            <person name="Ma J."/>
        </authorList>
    </citation>
    <scope>NUCLEOTIDE SEQUENCE [LARGE SCALE GENOMIC DNA]</scope>
    <source>
        <strain evidence="7">CGMCC 1.12371</strain>
    </source>
</reference>
<evidence type="ECO:0000313" key="6">
    <source>
        <dbReference type="EMBL" id="MFC7408757.1"/>
    </source>
</evidence>
<evidence type="ECO:0000259" key="5">
    <source>
        <dbReference type="Pfam" id="PF13458"/>
    </source>
</evidence>
<gene>
    <name evidence="6" type="ORF">ACFQPB_07785</name>
</gene>
<dbReference type="CDD" id="cd19983">
    <property type="entry name" value="PBP1_ABC_HAAT-like"/>
    <property type="match status" value="1"/>
</dbReference>
<keyword evidence="7" id="KW-1185">Reference proteome</keyword>
<evidence type="ECO:0000256" key="2">
    <source>
        <dbReference type="ARBA" id="ARBA00022448"/>
    </source>
</evidence>
<evidence type="ECO:0000313" key="7">
    <source>
        <dbReference type="Proteomes" id="UP001596501"/>
    </source>
</evidence>
<feature type="domain" description="Leucine-binding protein" evidence="5">
    <location>
        <begin position="28"/>
        <end position="365"/>
    </location>
</feature>
<name>A0ABW2QKU8_9BURK</name>
<dbReference type="Pfam" id="PF13458">
    <property type="entry name" value="Peripla_BP_6"/>
    <property type="match status" value="1"/>
</dbReference>
<evidence type="ECO:0000256" key="4">
    <source>
        <dbReference type="ARBA" id="ARBA00022970"/>
    </source>
</evidence>
<dbReference type="SUPFAM" id="SSF53822">
    <property type="entry name" value="Periplasmic binding protein-like I"/>
    <property type="match status" value="1"/>
</dbReference>
<comment type="caution">
    <text evidence="6">The sequence shown here is derived from an EMBL/GenBank/DDBJ whole genome shotgun (WGS) entry which is preliminary data.</text>
</comment>
<dbReference type="InterPro" id="IPR028081">
    <property type="entry name" value="Leu-bd"/>
</dbReference>
<dbReference type="PRINTS" id="PR00337">
    <property type="entry name" value="LEUILEVALBP"/>
</dbReference>
<dbReference type="PROSITE" id="PS51257">
    <property type="entry name" value="PROKAR_LIPOPROTEIN"/>
    <property type="match status" value="1"/>
</dbReference>
<dbReference type="InterPro" id="IPR000709">
    <property type="entry name" value="Leu_Ile_Val-bd"/>
</dbReference>
<protein>
    <submittedName>
        <fullName evidence="6">ABC transporter substrate-binding protein</fullName>
    </submittedName>
</protein>
<dbReference type="PANTHER" id="PTHR30483">
    <property type="entry name" value="LEUCINE-SPECIFIC-BINDING PROTEIN"/>
    <property type="match status" value="1"/>
</dbReference>
<dbReference type="RefSeq" id="WP_382199132.1">
    <property type="nucleotide sequence ID" value="NZ_JBHTCA010000004.1"/>
</dbReference>
<dbReference type="Gene3D" id="3.40.50.2300">
    <property type="match status" value="2"/>
</dbReference>
<evidence type="ECO:0000256" key="1">
    <source>
        <dbReference type="ARBA" id="ARBA00010062"/>
    </source>
</evidence>
<sequence length="372" mass="39512">MPPLTRRDVLLGTLSTSALGLVGCDSAPIKIGFVGGLTGRTADLGLAGRDGALLALEQANLAGGVGGRQLALLTADDQQNPDTAAAAFQTLREAGVALIVGPMTSAMAMAMVPLANAAGLVMVSPTVTTSALTGLDDHFFRVISSTREYAQASARFHAQRSKLLRVAAVLDMSNAAYTERWLDDFETEFRALGGEVVAREGYRFKPGMAFADLARSALASQPDGLLLLTGAVDAAQLIQQVRKLQPSLPLMTAEWAATEQLLELAGGAAEGVVAAQFLDRTNTAPAYRQFRLAYQQRFGNPSGFADLAGFDAMRVALQALGAQQRGEHLRQTLLRVRQFEGTQQVVAFDATGDAVRQTYITVVRQGRYEVLA</sequence>
<keyword evidence="4" id="KW-0029">Amino-acid transport</keyword>
<organism evidence="6 7">
    <name type="scientific">Hydrogenophaga atypica</name>
    <dbReference type="NCBI Taxonomy" id="249409"/>
    <lineage>
        <taxon>Bacteria</taxon>
        <taxon>Pseudomonadati</taxon>
        <taxon>Pseudomonadota</taxon>
        <taxon>Betaproteobacteria</taxon>
        <taxon>Burkholderiales</taxon>
        <taxon>Comamonadaceae</taxon>
        <taxon>Hydrogenophaga</taxon>
    </lineage>
</organism>
<accession>A0ABW2QKU8</accession>
<dbReference type="InterPro" id="IPR051010">
    <property type="entry name" value="BCAA_transport"/>
</dbReference>
<keyword evidence="2" id="KW-0813">Transport</keyword>
<dbReference type="Proteomes" id="UP001596501">
    <property type="component" value="Unassembled WGS sequence"/>
</dbReference>
<dbReference type="EMBL" id="JBHTCA010000004">
    <property type="protein sequence ID" value="MFC7408757.1"/>
    <property type="molecule type" value="Genomic_DNA"/>
</dbReference>
<evidence type="ECO:0000256" key="3">
    <source>
        <dbReference type="ARBA" id="ARBA00022729"/>
    </source>
</evidence>